<evidence type="ECO:0000256" key="4">
    <source>
        <dbReference type="ARBA" id="ARBA00023136"/>
    </source>
</evidence>
<evidence type="ECO:0000259" key="8">
    <source>
        <dbReference type="Pfam" id="PF00662"/>
    </source>
</evidence>
<dbReference type="EMBL" id="FQVU01000002">
    <property type="protein sequence ID" value="SHG07660.1"/>
    <property type="molecule type" value="Genomic_DNA"/>
</dbReference>
<dbReference type="RefSeq" id="WP_234971384.1">
    <property type="nucleotide sequence ID" value="NZ_FQVU01000002.1"/>
</dbReference>
<proteinExistence type="predicted"/>
<evidence type="ECO:0000313" key="9">
    <source>
        <dbReference type="EMBL" id="SHG07660.1"/>
    </source>
</evidence>
<dbReference type="GO" id="GO:0012505">
    <property type="term" value="C:endomembrane system"/>
    <property type="evidence" value="ECO:0007669"/>
    <property type="project" value="UniProtKB-SubCell"/>
</dbReference>
<evidence type="ECO:0000313" key="10">
    <source>
        <dbReference type="Proteomes" id="UP000186132"/>
    </source>
</evidence>
<comment type="subcellular location">
    <subcellularLocation>
        <location evidence="1">Endomembrane system</location>
        <topology evidence="1">Multi-pass membrane protein</topology>
    </subcellularLocation>
    <subcellularLocation>
        <location evidence="5">Membrane</location>
        <topology evidence="5">Multi-pass membrane protein</topology>
    </subcellularLocation>
</comment>
<keyword evidence="4 6" id="KW-0472">Membrane</keyword>
<keyword evidence="2 5" id="KW-0812">Transmembrane</keyword>
<evidence type="ECO:0000256" key="2">
    <source>
        <dbReference type="ARBA" id="ARBA00022692"/>
    </source>
</evidence>
<evidence type="ECO:0000256" key="1">
    <source>
        <dbReference type="ARBA" id="ARBA00004127"/>
    </source>
</evidence>
<keyword evidence="10" id="KW-1185">Reference proteome</keyword>
<dbReference type="PRINTS" id="PR01435">
    <property type="entry name" value="NPOXDRDTASE5"/>
</dbReference>
<dbReference type="PANTHER" id="PTHR42829">
    <property type="entry name" value="NADH-UBIQUINONE OXIDOREDUCTASE CHAIN 5"/>
    <property type="match status" value="1"/>
</dbReference>
<dbReference type="GO" id="GO:0015990">
    <property type="term" value="P:electron transport coupled proton transport"/>
    <property type="evidence" value="ECO:0007669"/>
    <property type="project" value="TreeGrafter"/>
</dbReference>
<feature type="transmembrane region" description="Helical" evidence="6">
    <location>
        <begin position="20"/>
        <end position="37"/>
    </location>
</feature>
<feature type="domain" description="NADH-Ubiquinone oxidoreductase (complex I) chain 5 N-terminal" evidence="8">
    <location>
        <begin position="84"/>
        <end position="134"/>
    </location>
</feature>
<dbReference type="GO" id="GO:0042773">
    <property type="term" value="P:ATP synthesis coupled electron transport"/>
    <property type="evidence" value="ECO:0007669"/>
    <property type="project" value="InterPro"/>
</dbReference>
<dbReference type="InterPro" id="IPR003945">
    <property type="entry name" value="NU5C-like"/>
</dbReference>
<feature type="transmembrane region" description="Helical" evidence="6">
    <location>
        <begin position="620"/>
        <end position="640"/>
    </location>
</feature>
<dbReference type="Gene3D" id="1.20.5.2700">
    <property type="match status" value="1"/>
</dbReference>
<name>A0A1M5GVC5_9ACTN</name>
<dbReference type="Proteomes" id="UP000186132">
    <property type="component" value="Unassembled WGS sequence"/>
</dbReference>
<dbReference type="InterPro" id="IPR001750">
    <property type="entry name" value="ND/Mrp_TM"/>
</dbReference>
<dbReference type="AlphaFoldDB" id="A0A1M5GVC5"/>
<dbReference type="GO" id="GO:0003954">
    <property type="term" value="F:NADH dehydrogenase activity"/>
    <property type="evidence" value="ECO:0007669"/>
    <property type="project" value="TreeGrafter"/>
</dbReference>
<reference evidence="9 10" key="1">
    <citation type="submission" date="2016-11" db="EMBL/GenBank/DDBJ databases">
        <authorList>
            <person name="Jaros S."/>
            <person name="Januszkiewicz K."/>
            <person name="Wedrychowicz H."/>
        </authorList>
    </citation>
    <scope>NUCLEOTIDE SEQUENCE [LARGE SCALE GENOMIC DNA]</scope>
    <source>
        <strain evidence="9 10">DSM 45627</strain>
    </source>
</reference>
<evidence type="ECO:0000256" key="5">
    <source>
        <dbReference type="RuleBase" id="RU000320"/>
    </source>
</evidence>
<dbReference type="PRINTS" id="PR01434">
    <property type="entry name" value="NADHDHGNASE5"/>
</dbReference>
<feature type="transmembrane region" description="Helical" evidence="6">
    <location>
        <begin position="328"/>
        <end position="347"/>
    </location>
</feature>
<feature type="transmembrane region" description="Helical" evidence="6">
    <location>
        <begin position="291"/>
        <end position="308"/>
    </location>
</feature>
<organism evidence="9 10">
    <name type="scientific">Jatrophihabitans endophyticus</name>
    <dbReference type="NCBI Taxonomy" id="1206085"/>
    <lineage>
        <taxon>Bacteria</taxon>
        <taxon>Bacillati</taxon>
        <taxon>Actinomycetota</taxon>
        <taxon>Actinomycetes</taxon>
        <taxon>Jatrophihabitantales</taxon>
        <taxon>Jatrophihabitantaceae</taxon>
        <taxon>Jatrophihabitans</taxon>
    </lineage>
</organism>
<feature type="transmembrane region" description="Helical" evidence="6">
    <location>
        <begin position="133"/>
        <end position="150"/>
    </location>
</feature>
<protein>
    <submittedName>
        <fullName evidence="9">NADH dehydrogenase subunit L</fullName>
    </submittedName>
</protein>
<accession>A0A1M5GVC5</accession>
<feature type="transmembrane region" description="Helical" evidence="6">
    <location>
        <begin position="156"/>
        <end position="175"/>
    </location>
</feature>
<dbReference type="STRING" id="1206085.SAMN05443575_1305"/>
<feature type="transmembrane region" description="Helical" evidence="6">
    <location>
        <begin position="101"/>
        <end position="121"/>
    </location>
</feature>
<evidence type="ECO:0000256" key="6">
    <source>
        <dbReference type="SAM" id="Phobius"/>
    </source>
</evidence>
<feature type="transmembrane region" description="Helical" evidence="6">
    <location>
        <begin position="44"/>
        <end position="65"/>
    </location>
</feature>
<dbReference type="GO" id="GO:0016020">
    <property type="term" value="C:membrane"/>
    <property type="evidence" value="ECO:0007669"/>
    <property type="project" value="UniProtKB-SubCell"/>
</dbReference>
<dbReference type="InterPro" id="IPR001516">
    <property type="entry name" value="Proton_antipo_N"/>
</dbReference>
<dbReference type="NCBIfam" id="TIGR01974">
    <property type="entry name" value="NDH_I_L"/>
    <property type="match status" value="1"/>
</dbReference>
<dbReference type="PANTHER" id="PTHR42829:SF2">
    <property type="entry name" value="NADH-UBIQUINONE OXIDOREDUCTASE CHAIN 5"/>
    <property type="match status" value="1"/>
</dbReference>
<dbReference type="Pfam" id="PF00361">
    <property type="entry name" value="Proton_antipo_M"/>
    <property type="match status" value="1"/>
</dbReference>
<dbReference type="NCBIfam" id="NF005141">
    <property type="entry name" value="PRK06590.1"/>
    <property type="match status" value="1"/>
</dbReference>
<keyword evidence="3 6" id="KW-1133">Transmembrane helix</keyword>
<gene>
    <name evidence="9" type="ORF">SAMN05443575_1305</name>
</gene>
<sequence length="641" mass="68518">MNLAESGTEFHTATGIQSGVWLLVAVPALSALILLVIGRRANKWGHLLGALVPIALFVYTVMLFFSVKDLHGEERRVDLNLFDWAPVGNFRIEVGFLLDPLSLVFALLITGVGSLIHIYAVGYMAHDDGRRRFFGYFNLFIAAMLLLVLADSYLLLYIGWEGVGVASYLLISYYFTRNSAATAGNKAFFANRVGDVGLSIAIMLMFAFTGTSAFNTVLGTNFSTGAATAIALMLLLGACGKSGQFPLQTWLPDAMEGPTPVSALIHAATMVTAGVYLIARSAPIFNASDAARTVVTILGAITLLYGCIAGAGQDDLKKVLANSTISQIGYMFLAVGLGPGVYAIGIIHLVGHGFFKAALFLSAGSVMHAMNDRIDMRRFGGLWRVMPITFGVFACGYLAILGIPPFTGFWTKDKIIESAFDKGGATGWILGLCALLGAGLTAFYMTRAFVMTFLGKRRWEDDVHPHEAKPVMWLPMAVLAVLALAGGYLMIMGGSVQHWLEPSVGEAEEVGTHTVSPVALTAITLVVVVFGIAGAFLAFGRRPVPTVQPAGSPVTLVARNSLYADKFNETFLMRPGQWLTRALVFFDNRGVDGAVNGLAAGFGGSSSRLRRAQTGFVRSYALSMLAGTVAIIAVLLAVRFQ</sequence>
<feature type="transmembrane region" description="Helical" evidence="6">
    <location>
        <begin position="427"/>
        <end position="450"/>
    </location>
</feature>
<feature type="domain" description="NADH:quinone oxidoreductase/Mrp antiporter transmembrane" evidence="7">
    <location>
        <begin position="150"/>
        <end position="434"/>
    </location>
</feature>
<dbReference type="GO" id="GO:0008137">
    <property type="term" value="F:NADH dehydrogenase (ubiquinone) activity"/>
    <property type="evidence" value="ECO:0007669"/>
    <property type="project" value="InterPro"/>
</dbReference>
<feature type="transmembrane region" description="Helical" evidence="6">
    <location>
        <begin position="518"/>
        <end position="539"/>
    </location>
</feature>
<evidence type="ECO:0000259" key="7">
    <source>
        <dbReference type="Pfam" id="PF00361"/>
    </source>
</evidence>
<dbReference type="InterPro" id="IPR018393">
    <property type="entry name" value="NADHpl_OxRdtase_5_subgr"/>
</dbReference>
<feature type="transmembrane region" description="Helical" evidence="6">
    <location>
        <begin position="261"/>
        <end position="279"/>
    </location>
</feature>
<feature type="transmembrane region" description="Helical" evidence="6">
    <location>
        <begin position="196"/>
        <end position="214"/>
    </location>
</feature>
<feature type="transmembrane region" description="Helical" evidence="6">
    <location>
        <begin position="382"/>
        <end position="407"/>
    </location>
</feature>
<evidence type="ECO:0000256" key="3">
    <source>
        <dbReference type="ARBA" id="ARBA00022989"/>
    </source>
</evidence>
<feature type="transmembrane region" description="Helical" evidence="6">
    <location>
        <begin position="471"/>
        <end position="491"/>
    </location>
</feature>
<dbReference type="Pfam" id="PF00662">
    <property type="entry name" value="Proton_antipo_N"/>
    <property type="match status" value="1"/>
</dbReference>